<dbReference type="EMBL" id="ML143386">
    <property type="protein sequence ID" value="TBU35467.1"/>
    <property type="molecule type" value="Genomic_DNA"/>
</dbReference>
<evidence type="ECO:0000256" key="4">
    <source>
        <dbReference type="PROSITE-ProRule" id="PRU00175"/>
    </source>
</evidence>
<accession>A0A4Q9N5X9</accession>
<dbReference type="Pfam" id="PF11901">
    <property type="entry name" value="DM9"/>
    <property type="match status" value="1"/>
</dbReference>
<keyword evidence="2 4" id="KW-0863">Zinc-finger</keyword>
<dbReference type="InterPro" id="IPR013083">
    <property type="entry name" value="Znf_RING/FYVE/PHD"/>
</dbReference>
<gene>
    <name evidence="7" type="ORF">BD311DRAFT_3330</name>
</gene>
<dbReference type="AlphaFoldDB" id="A0A4Q9N5X9"/>
<dbReference type="InterPro" id="IPR001841">
    <property type="entry name" value="Znf_RING"/>
</dbReference>
<proteinExistence type="predicted"/>
<dbReference type="OrthoDB" id="2142040at2759"/>
<dbReference type="GO" id="GO:0008270">
    <property type="term" value="F:zinc ion binding"/>
    <property type="evidence" value="ECO:0007669"/>
    <property type="project" value="UniProtKB-KW"/>
</dbReference>
<evidence type="ECO:0000259" key="6">
    <source>
        <dbReference type="PROSITE" id="PS50089"/>
    </source>
</evidence>
<dbReference type="InterPro" id="IPR006616">
    <property type="entry name" value="DM9_repeat"/>
</dbReference>
<dbReference type="InterPro" id="IPR047134">
    <property type="entry name" value="RNF4"/>
</dbReference>
<dbReference type="Pfam" id="PF13639">
    <property type="entry name" value="zf-RING_2"/>
    <property type="match status" value="1"/>
</dbReference>
<keyword evidence="3" id="KW-0862">Zinc</keyword>
<dbReference type="SMART" id="SM00184">
    <property type="entry name" value="RING"/>
    <property type="match status" value="1"/>
</dbReference>
<evidence type="ECO:0000256" key="3">
    <source>
        <dbReference type="ARBA" id="ARBA00022833"/>
    </source>
</evidence>
<dbReference type="Proteomes" id="UP000292957">
    <property type="component" value="Unassembled WGS sequence"/>
</dbReference>
<reference evidence="7" key="1">
    <citation type="submission" date="2019-01" db="EMBL/GenBank/DDBJ databases">
        <title>Draft genome sequences of three monokaryotic isolates of the white-rot basidiomycete fungus Dichomitus squalens.</title>
        <authorList>
            <consortium name="DOE Joint Genome Institute"/>
            <person name="Lopez S.C."/>
            <person name="Andreopoulos B."/>
            <person name="Pangilinan J."/>
            <person name="Lipzen A."/>
            <person name="Riley R."/>
            <person name="Ahrendt S."/>
            <person name="Ng V."/>
            <person name="Barry K."/>
            <person name="Daum C."/>
            <person name="Grigoriev I.V."/>
            <person name="Hilden K.S."/>
            <person name="Makela M.R."/>
            <person name="de Vries R.P."/>
        </authorList>
    </citation>
    <scope>NUCLEOTIDE SEQUENCE [LARGE SCALE GENOMIC DNA]</scope>
    <source>
        <strain evidence="7">OM18370.1</strain>
    </source>
</reference>
<dbReference type="PANTHER" id="PTHR23041">
    <property type="entry name" value="RING FINGER DOMAIN-CONTAINING"/>
    <property type="match status" value="1"/>
</dbReference>
<evidence type="ECO:0000256" key="2">
    <source>
        <dbReference type="ARBA" id="ARBA00022771"/>
    </source>
</evidence>
<dbReference type="InterPro" id="IPR017907">
    <property type="entry name" value="Znf_RING_CS"/>
</dbReference>
<protein>
    <recommendedName>
        <fullName evidence="6">RING-type domain-containing protein</fullName>
    </recommendedName>
</protein>
<organism evidence="7">
    <name type="scientific">Dichomitus squalens</name>
    <dbReference type="NCBI Taxonomy" id="114155"/>
    <lineage>
        <taxon>Eukaryota</taxon>
        <taxon>Fungi</taxon>
        <taxon>Dikarya</taxon>
        <taxon>Basidiomycota</taxon>
        <taxon>Agaricomycotina</taxon>
        <taxon>Agaricomycetes</taxon>
        <taxon>Polyporales</taxon>
        <taxon>Polyporaceae</taxon>
        <taxon>Dichomitus</taxon>
    </lineage>
</organism>
<dbReference type="PROSITE" id="PS50089">
    <property type="entry name" value="ZF_RING_2"/>
    <property type="match status" value="1"/>
</dbReference>
<dbReference type="SUPFAM" id="SSF57850">
    <property type="entry name" value="RING/U-box"/>
    <property type="match status" value="1"/>
</dbReference>
<dbReference type="PROSITE" id="PS00518">
    <property type="entry name" value="ZF_RING_1"/>
    <property type="match status" value="1"/>
</dbReference>
<name>A0A4Q9N5X9_9APHY</name>
<sequence>MMSSLICSICLDTLEIKKPMSTTCGHIFCSDCLTSHFDQTPPILCPICRRPQAVDQAVRLFPVYGHEWNDGKNPPTPQSDISPTPRKSARVVNPSHPDASLLRISLDSATFPWTRVGIVPTTDKDGSPLFLGVAAFEDGMHPCKNQPNSYPTSLVSYDGREYMHRGEAYILPFDPTRMEWVHMAHRRFPLGRRPVEGGYERGGLKKLHHSLAVVEGFKIPGKTGAHIDGANVPFEGRELHIYDYEIL</sequence>
<evidence type="ECO:0000313" key="7">
    <source>
        <dbReference type="EMBL" id="TBU35467.1"/>
    </source>
</evidence>
<dbReference type="Gene3D" id="3.30.40.10">
    <property type="entry name" value="Zinc/RING finger domain, C3HC4 (zinc finger)"/>
    <property type="match status" value="1"/>
</dbReference>
<feature type="region of interest" description="Disordered" evidence="5">
    <location>
        <begin position="69"/>
        <end position="93"/>
    </location>
</feature>
<evidence type="ECO:0000256" key="1">
    <source>
        <dbReference type="ARBA" id="ARBA00022723"/>
    </source>
</evidence>
<keyword evidence="1" id="KW-0479">Metal-binding</keyword>
<feature type="domain" description="RING-type" evidence="6">
    <location>
        <begin position="7"/>
        <end position="49"/>
    </location>
</feature>
<evidence type="ECO:0000256" key="5">
    <source>
        <dbReference type="SAM" id="MobiDB-lite"/>
    </source>
</evidence>
<dbReference type="PANTHER" id="PTHR23041:SF78">
    <property type="entry name" value="E3 UBIQUITIN-PROTEIN LIGASE RNF4"/>
    <property type="match status" value="1"/>
</dbReference>